<reference evidence="10 11" key="1">
    <citation type="journal article" date="2015" name="Sci. Rep.">
        <title>Genome of the facultative scuticociliatosis pathogen Pseudocohnilembus persalinus provides insight into its virulence through horizontal gene transfer.</title>
        <authorList>
            <person name="Xiong J."/>
            <person name="Wang G."/>
            <person name="Cheng J."/>
            <person name="Tian M."/>
            <person name="Pan X."/>
            <person name="Warren A."/>
            <person name="Jiang C."/>
            <person name="Yuan D."/>
            <person name="Miao W."/>
        </authorList>
    </citation>
    <scope>NUCLEOTIDE SEQUENCE [LARGE SCALE GENOMIC DNA]</scope>
    <source>
        <strain evidence="10">36N120E</strain>
    </source>
</reference>
<evidence type="ECO:0000256" key="4">
    <source>
        <dbReference type="ARBA" id="ARBA00023136"/>
    </source>
</evidence>
<keyword evidence="4 8" id="KW-0472">Membrane</keyword>
<sequence>MQKFENENTTKKIEISLEQHTDHISALSVYINVMLGIGPIIIPAVFKEAGILLSLITTVVIIMVSYVTNQFVIEAMSICNALNKHSIYQQENLDKYNNDDDNKNNKNNDNNYNNDNEKQENLEIKNKTFNSQKAIAISDIQTADSYKKSQNKKIIQEIQSPEAADNNISICENNKEIVITDSINSQRGGLNVLKLSDKNLQKQQSFVKQNNPMLNLDIQSEYSNQKFLFNLTNKYEYGEMGSVILGNSGNVFITLIITIYLIGILIAKCISTGKIMADSFHTTPVLNIYEFWLFLFFFISALFSFRNVQSTKKLQKFIVFIRIITILTMTLGCIYHFTLVSDIQPLSSQKYPYVNYSGFGSFFSNTVLAFALHHSIPSMLTPVRPEKKIKNVYQSAFAISFGVFTIMPILAVLAFGDDLVSETGLKFFNYDFQQSEPLVFYISSFYMFLNITAFPVLTITTRNNLMKLIVPMQVPEQSHEITRYTLLFTILIVTPIFLIAYSVQNIQIVLDLIGGIFGVILITLIPSLLIIKGRKQLKQKNIDNSLNMHKTPNTLVYLPLIIFMLSLLFLALNFQIILKKNMIKSEVID</sequence>
<dbReference type="Proteomes" id="UP000054937">
    <property type="component" value="Unassembled WGS sequence"/>
</dbReference>
<dbReference type="GO" id="GO:0016020">
    <property type="term" value="C:membrane"/>
    <property type="evidence" value="ECO:0007669"/>
    <property type="project" value="UniProtKB-SubCell"/>
</dbReference>
<keyword evidence="5" id="KW-0325">Glycoprotein</keyword>
<feature type="domain" description="Amino acid transporter transmembrane" evidence="9">
    <location>
        <begin position="233"/>
        <end position="548"/>
    </location>
</feature>
<dbReference type="AlphaFoldDB" id="A0A0V0QHE7"/>
<dbReference type="InterPro" id="IPR013057">
    <property type="entry name" value="AA_transpt_TM"/>
</dbReference>
<comment type="subcellular location">
    <subcellularLocation>
        <location evidence="1">Membrane</location>
        <topology evidence="1">Multi-pass membrane protein</topology>
    </subcellularLocation>
</comment>
<dbReference type="Pfam" id="PF01490">
    <property type="entry name" value="Aa_trans"/>
    <property type="match status" value="1"/>
</dbReference>
<keyword evidence="11" id="KW-1185">Reference proteome</keyword>
<gene>
    <name evidence="10" type="ORF">PPERSA_03747</name>
</gene>
<protein>
    <recommendedName>
        <fullName evidence="9">Amino acid transporter transmembrane domain-containing protein</fullName>
    </recommendedName>
</protein>
<keyword evidence="2 8" id="KW-0812">Transmembrane</keyword>
<evidence type="ECO:0000313" key="10">
    <source>
        <dbReference type="EMBL" id="KRX01663.1"/>
    </source>
</evidence>
<dbReference type="EMBL" id="LDAU01000168">
    <property type="protein sequence ID" value="KRX01663.1"/>
    <property type="molecule type" value="Genomic_DNA"/>
</dbReference>
<comment type="caution">
    <text evidence="10">The sequence shown here is derived from an EMBL/GenBank/DDBJ whole genome shotgun (WGS) entry which is preliminary data.</text>
</comment>
<evidence type="ECO:0000259" key="9">
    <source>
        <dbReference type="Pfam" id="PF01490"/>
    </source>
</evidence>
<feature type="compositionally biased region" description="Basic and acidic residues" evidence="7">
    <location>
        <begin position="94"/>
        <end position="106"/>
    </location>
</feature>
<feature type="transmembrane region" description="Helical" evidence="8">
    <location>
        <begin position="353"/>
        <end position="372"/>
    </location>
</feature>
<feature type="transmembrane region" description="Helical" evidence="8">
    <location>
        <begin position="392"/>
        <end position="415"/>
    </location>
</feature>
<organism evidence="10 11">
    <name type="scientific">Pseudocohnilembus persalinus</name>
    <name type="common">Ciliate</name>
    <dbReference type="NCBI Taxonomy" id="266149"/>
    <lineage>
        <taxon>Eukaryota</taxon>
        <taxon>Sar</taxon>
        <taxon>Alveolata</taxon>
        <taxon>Ciliophora</taxon>
        <taxon>Intramacronucleata</taxon>
        <taxon>Oligohymenophorea</taxon>
        <taxon>Scuticociliatia</taxon>
        <taxon>Philasterida</taxon>
        <taxon>Pseudocohnilembidae</taxon>
        <taxon>Pseudocohnilembus</taxon>
    </lineage>
</organism>
<evidence type="ECO:0000256" key="1">
    <source>
        <dbReference type="ARBA" id="ARBA00004141"/>
    </source>
</evidence>
<keyword evidence="3 8" id="KW-1133">Transmembrane helix</keyword>
<dbReference type="PANTHER" id="PTHR16189:SF0">
    <property type="entry name" value="TRANSMEMBRANE PROTEIN 104"/>
    <property type="match status" value="1"/>
</dbReference>
<feature type="transmembrane region" description="Helical" evidence="8">
    <location>
        <begin position="21"/>
        <end position="45"/>
    </location>
</feature>
<feature type="transmembrane region" description="Helical" evidence="8">
    <location>
        <begin position="317"/>
        <end position="338"/>
    </location>
</feature>
<evidence type="ECO:0000256" key="7">
    <source>
        <dbReference type="SAM" id="MobiDB-lite"/>
    </source>
</evidence>
<feature type="transmembrane region" description="Helical" evidence="8">
    <location>
        <begin position="555"/>
        <end position="578"/>
    </location>
</feature>
<evidence type="ECO:0000256" key="2">
    <source>
        <dbReference type="ARBA" id="ARBA00022692"/>
    </source>
</evidence>
<feature type="transmembrane region" description="Helical" evidence="8">
    <location>
        <begin position="438"/>
        <end position="460"/>
    </location>
</feature>
<feature type="transmembrane region" description="Helical" evidence="8">
    <location>
        <begin position="51"/>
        <end position="68"/>
    </location>
</feature>
<feature type="transmembrane region" description="Helical" evidence="8">
    <location>
        <begin position="286"/>
        <end position="305"/>
    </location>
</feature>
<name>A0A0V0QHE7_PSEPJ</name>
<comment type="similarity">
    <text evidence="6">Belongs to the TMEM104 family.</text>
</comment>
<accession>A0A0V0QHE7</accession>
<dbReference type="PANTHER" id="PTHR16189">
    <property type="entry name" value="TRANSMEMBRANE PROTEIN 104-RELATED"/>
    <property type="match status" value="1"/>
</dbReference>
<evidence type="ECO:0000256" key="5">
    <source>
        <dbReference type="ARBA" id="ARBA00023180"/>
    </source>
</evidence>
<feature type="transmembrane region" description="Helical" evidence="8">
    <location>
        <begin position="508"/>
        <end position="531"/>
    </location>
</feature>
<feature type="transmembrane region" description="Helical" evidence="8">
    <location>
        <begin position="244"/>
        <end position="266"/>
    </location>
</feature>
<feature type="transmembrane region" description="Helical" evidence="8">
    <location>
        <begin position="481"/>
        <end position="502"/>
    </location>
</feature>
<evidence type="ECO:0000256" key="6">
    <source>
        <dbReference type="ARBA" id="ARBA00038166"/>
    </source>
</evidence>
<evidence type="ECO:0000313" key="11">
    <source>
        <dbReference type="Proteomes" id="UP000054937"/>
    </source>
</evidence>
<evidence type="ECO:0000256" key="3">
    <source>
        <dbReference type="ARBA" id="ARBA00022989"/>
    </source>
</evidence>
<proteinExistence type="inferred from homology"/>
<evidence type="ECO:0000256" key="8">
    <source>
        <dbReference type="SAM" id="Phobius"/>
    </source>
</evidence>
<feature type="region of interest" description="Disordered" evidence="7">
    <location>
        <begin position="94"/>
        <end position="116"/>
    </location>
</feature>
<dbReference type="OrthoDB" id="294541at2759"/>
<dbReference type="InParanoid" id="A0A0V0QHE7"/>